<dbReference type="EMBL" id="ML987216">
    <property type="protein sequence ID" value="KAF2240652.1"/>
    <property type="molecule type" value="Genomic_DNA"/>
</dbReference>
<dbReference type="RefSeq" id="XP_033675656.1">
    <property type="nucleotide sequence ID" value="XM_033831309.1"/>
</dbReference>
<evidence type="ECO:0000256" key="4">
    <source>
        <dbReference type="ARBA" id="ARBA00023004"/>
    </source>
</evidence>
<proteinExistence type="inferred from homology"/>
<dbReference type="InterPro" id="IPR050121">
    <property type="entry name" value="Cytochrome_P450_monoxygenase"/>
</dbReference>
<dbReference type="InterPro" id="IPR017972">
    <property type="entry name" value="Cyt_P450_CS"/>
</dbReference>
<dbReference type="GO" id="GO:0016705">
    <property type="term" value="F:oxidoreductase activity, acting on paired donors, with incorporation or reduction of molecular oxygen"/>
    <property type="evidence" value="ECO:0007669"/>
    <property type="project" value="InterPro"/>
</dbReference>
<sequence>MVSYFSLIALTVFSAFFAVFSFAVYLFTPPRNFPKNIPTIPFYYALLPLFKDVDQTELYRQYLKGPLENYGAVNLFFGGRWNILVRKPSFVAELFKYEDIYAKSGNQIKIPHSLVADYTGENIISAHGAKWKLFTSVIKPALQHEQDPTLIWHNARILKNMLLAGSTRSPSGIPVYDPFQRYALANLSEVLFESSFETLQKSDAPLHVLQTQIKPKIFQPVFLNFPFLDRFNLKSRQDGRQLVRKFRALLSSIVAQGHKHVCDPESDRLACRLFGAHREGLLSDKNFQDNLAVTFLAGHENPQLALMSLMCLLGTHRDVQERLRAELNTRFPENAHKDFEPPYTDIHNLPLLTAVIYETLRLFPPLSQICNRRTSAATVLGGTIAVPAGVYLGYHGYSTNRDTEFWGADADAFKPERWGENIEDITQLHRRATAKGAFISFHGGRRACLGQKFTMEQLRITMVELLRGVRWSVDESWDGRMTPAGPLYPRNLKLVFEELDDASPSAAAVDEDM</sequence>
<evidence type="ECO:0000256" key="5">
    <source>
        <dbReference type="PIRSR" id="PIRSR602403-1"/>
    </source>
</evidence>
<keyword evidence="4 5" id="KW-0408">Iron</keyword>
<evidence type="ECO:0000256" key="1">
    <source>
        <dbReference type="ARBA" id="ARBA00001971"/>
    </source>
</evidence>
<keyword evidence="7" id="KW-0812">Transmembrane</keyword>
<comment type="similarity">
    <text evidence="2 6">Belongs to the cytochrome P450 family.</text>
</comment>
<evidence type="ECO:0000256" key="7">
    <source>
        <dbReference type="SAM" id="Phobius"/>
    </source>
</evidence>
<keyword evidence="6" id="KW-0503">Monooxygenase</keyword>
<keyword evidence="7" id="KW-0472">Membrane</keyword>
<keyword evidence="5 6" id="KW-0349">Heme</keyword>
<dbReference type="InterPro" id="IPR036396">
    <property type="entry name" value="Cyt_P450_sf"/>
</dbReference>
<dbReference type="PANTHER" id="PTHR24305:SF223">
    <property type="entry name" value="CYTOCHROME P450-DIT2"/>
    <property type="match status" value="1"/>
</dbReference>
<dbReference type="InterPro" id="IPR001128">
    <property type="entry name" value="Cyt_P450"/>
</dbReference>
<keyword evidence="9" id="KW-1185">Reference proteome</keyword>
<feature type="binding site" description="axial binding residue" evidence="5">
    <location>
        <position position="448"/>
    </location>
    <ligand>
        <name>heme</name>
        <dbReference type="ChEBI" id="CHEBI:30413"/>
    </ligand>
    <ligandPart>
        <name>Fe</name>
        <dbReference type="ChEBI" id="CHEBI:18248"/>
    </ligandPart>
</feature>
<dbReference type="GeneID" id="54584639"/>
<dbReference type="GO" id="GO:0020037">
    <property type="term" value="F:heme binding"/>
    <property type="evidence" value="ECO:0007669"/>
    <property type="project" value="InterPro"/>
</dbReference>
<dbReference type="PRINTS" id="PR00465">
    <property type="entry name" value="EP450IV"/>
</dbReference>
<dbReference type="AlphaFoldDB" id="A0A6A6HS43"/>
<dbReference type="GO" id="GO:0004497">
    <property type="term" value="F:monooxygenase activity"/>
    <property type="evidence" value="ECO:0007669"/>
    <property type="project" value="UniProtKB-KW"/>
</dbReference>
<organism evidence="8 9">
    <name type="scientific">Trematosphaeria pertusa</name>
    <dbReference type="NCBI Taxonomy" id="390896"/>
    <lineage>
        <taxon>Eukaryota</taxon>
        <taxon>Fungi</taxon>
        <taxon>Dikarya</taxon>
        <taxon>Ascomycota</taxon>
        <taxon>Pezizomycotina</taxon>
        <taxon>Dothideomycetes</taxon>
        <taxon>Pleosporomycetidae</taxon>
        <taxon>Pleosporales</taxon>
        <taxon>Massarineae</taxon>
        <taxon>Trematosphaeriaceae</taxon>
        <taxon>Trematosphaeria</taxon>
    </lineage>
</organism>
<evidence type="ECO:0000256" key="2">
    <source>
        <dbReference type="ARBA" id="ARBA00010617"/>
    </source>
</evidence>
<evidence type="ECO:0000256" key="6">
    <source>
        <dbReference type="RuleBase" id="RU000461"/>
    </source>
</evidence>
<dbReference type="PRINTS" id="PR00385">
    <property type="entry name" value="P450"/>
</dbReference>
<dbReference type="GO" id="GO:0005506">
    <property type="term" value="F:iron ion binding"/>
    <property type="evidence" value="ECO:0007669"/>
    <property type="project" value="InterPro"/>
</dbReference>
<dbReference type="Proteomes" id="UP000800094">
    <property type="component" value="Unassembled WGS sequence"/>
</dbReference>
<dbReference type="Gene3D" id="1.10.630.10">
    <property type="entry name" value="Cytochrome P450"/>
    <property type="match status" value="1"/>
</dbReference>
<feature type="transmembrane region" description="Helical" evidence="7">
    <location>
        <begin position="7"/>
        <end position="27"/>
    </location>
</feature>
<protein>
    <submittedName>
        <fullName evidence="8">Dit2 protein</fullName>
    </submittedName>
</protein>
<evidence type="ECO:0000313" key="9">
    <source>
        <dbReference type="Proteomes" id="UP000800094"/>
    </source>
</evidence>
<keyword evidence="7" id="KW-1133">Transmembrane helix</keyword>
<dbReference type="InterPro" id="IPR002403">
    <property type="entry name" value="Cyt_P450_E_grp-IV"/>
</dbReference>
<comment type="cofactor">
    <cofactor evidence="1 5">
        <name>heme</name>
        <dbReference type="ChEBI" id="CHEBI:30413"/>
    </cofactor>
</comment>
<evidence type="ECO:0000313" key="8">
    <source>
        <dbReference type="EMBL" id="KAF2240652.1"/>
    </source>
</evidence>
<dbReference type="Pfam" id="PF00067">
    <property type="entry name" value="p450"/>
    <property type="match status" value="1"/>
</dbReference>
<keyword evidence="6" id="KW-0560">Oxidoreductase</keyword>
<dbReference type="PANTHER" id="PTHR24305">
    <property type="entry name" value="CYTOCHROME P450"/>
    <property type="match status" value="1"/>
</dbReference>
<dbReference type="SUPFAM" id="SSF48264">
    <property type="entry name" value="Cytochrome P450"/>
    <property type="match status" value="1"/>
</dbReference>
<keyword evidence="3 5" id="KW-0479">Metal-binding</keyword>
<name>A0A6A6HS43_9PLEO</name>
<dbReference type="PROSITE" id="PS00086">
    <property type="entry name" value="CYTOCHROME_P450"/>
    <property type="match status" value="1"/>
</dbReference>
<dbReference type="OrthoDB" id="1470350at2759"/>
<dbReference type="CDD" id="cd11070">
    <property type="entry name" value="CYP56-like"/>
    <property type="match status" value="1"/>
</dbReference>
<evidence type="ECO:0000256" key="3">
    <source>
        <dbReference type="ARBA" id="ARBA00022723"/>
    </source>
</evidence>
<reference evidence="8" key="1">
    <citation type="journal article" date="2020" name="Stud. Mycol.">
        <title>101 Dothideomycetes genomes: a test case for predicting lifestyles and emergence of pathogens.</title>
        <authorList>
            <person name="Haridas S."/>
            <person name="Albert R."/>
            <person name="Binder M."/>
            <person name="Bloem J."/>
            <person name="Labutti K."/>
            <person name="Salamov A."/>
            <person name="Andreopoulos B."/>
            <person name="Baker S."/>
            <person name="Barry K."/>
            <person name="Bills G."/>
            <person name="Bluhm B."/>
            <person name="Cannon C."/>
            <person name="Castanera R."/>
            <person name="Culley D."/>
            <person name="Daum C."/>
            <person name="Ezra D."/>
            <person name="Gonzalez J."/>
            <person name="Henrissat B."/>
            <person name="Kuo A."/>
            <person name="Liang C."/>
            <person name="Lipzen A."/>
            <person name="Lutzoni F."/>
            <person name="Magnuson J."/>
            <person name="Mondo S."/>
            <person name="Nolan M."/>
            <person name="Ohm R."/>
            <person name="Pangilinan J."/>
            <person name="Park H.-J."/>
            <person name="Ramirez L."/>
            <person name="Alfaro M."/>
            <person name="Sun H."/>
            <person name="Tritt A."/>
            <person name="Yoshinaga Y."/>
            <person name="Zwiers L.-H."/>
            <person name="Turgeon B."/>
            <person name="Goodwin S."/>
            <person name="Spatafora J."/>
            <person name="Crous P."/>
            <person name="Grigoriev I."/>
        </authorList>
    </citation>
    <scope>NUCLEOTIDE SEQUENCE</scope>
    <source>
        <strain evidence="8">CBS 122368</strain>
    </source>
</reference>
<gene>
    <name evidence="8" type="ORF">BU26DRAFT_535802</name>
</gene>
<accession>A0A6A6HS43</accession>